<dbReference type="InterPro" id="IPR005948">
    <property type="entry name" value="ThiB-like"/>
</dbReference>
<dbReference type="Proteomes" id="UP000540656">
    <property type="component" value="Unassembled WGS sequence"/>
</dbReference>
<organism evidence="3 4">
    <name type="scientific">Nocardioides daedukensis</name>
    <dbReference type="NCBI Taxonomy" id="634462"/>
    <lineage>
        <taxon>Bacteria</taxon>
        <taxon>Bacillati</taxon>
        <taxon>Actinomycetota</taxon>
        <taxon>Actinomycetes</taxon>
        <taxon>Propionibacteriales</taxon>
        <taxon>Nocardioidaceae</taxon>
        <taxon>Nocardioides</taxon>
    </lineage>
</organism>
<dbReference type="EMBL" id="JACCAA010000001">
    <property type="protein sequence ID" value="NYG58948.1"/>
    <property type="molecule type" value="Genomic_DNA"/>
</dbReference>
<dbReference type="PROSITE" id="PS51257">
    <property type="entry name" value="PROKAR_LIPOPROTEIN"/>
    <property type="match status" value="1"/>
</dbReference>
<comment type="caution">
    <text evidence="3">The sequence shown here is derived from an EMBL/GenBank/DDBJ whole genome shotgun (WGS) entry which is preliminary data.</text>
</comment>
<gene>
    <name evidence="3" type="ORF">BJ980_001871</name>
</gene>
<dbReference type="PANTHER" id="PTHR30006:SF2">
    <property type="entry name" value="ABC TRANSPORTER SUBSTRATE-BINDING PROTEIN"/>
    <property type="match status" value="1"/>
</dbReference>
<dbReference type="SUPFAM" id="SSF53850">
    <property type="entry name" value="Periplasmic binding protein-like II"/>
    <property type="match status" value="1"/>
</dbReference>
<evidence type="ECO:0000256" key="2">
    <source>
        <dbReference type="SAM" id="SignalP"/>
    </source>
</evidence>
<reference evidence="3 4" key="1">
    <citation type="submission" date="2020-07" db="EMBL/GenBank/DDBJ databases">
        <title>Sequencing the genomes of 1000 actinobacteria strains.</title>
        <authorList>
            <person name="Klenk H.-P."/>
        </authorList>
    </citation>
    <scope>NUCLEOTIDE SEQUENCE [LARGE SCALE GENOMIC DNA]</scope>
    <source>
        <strain evidence="3 4">DSM 23819</strain>
    </source>
</reference>
<accession>A0A7Y9UNV5</accession>
<keyword evidence="4" id="KW-1185">Reference proteome</keyword>
<dbReference type="Pfam" id="PF13343">
    <property type="entry name" value="SBP_bac_6"/>
    <property type="match status" value="1"/>
</dbReference>
<dbReference type="AlphaFoldDB" id="A0A7Y9UNV5"/>
<dbReference type="GO" id="GO:0030975">
    <property type="term" value="F:thiamine binding"/>
    <property type="evidence" value="ECO:0007669"/>
    <property type="project" value="InterPro"/>
</dbReference>
<protein>
    <submittedName>
        <fullName evidence="3">Thiamine transport system substrate-binding protein</fullName>
    </submittedName>
</protein>
<name>A0A7Y9UNV5_9ACTN</name>
<dbReference type="PANTHER" id="PTHR30006">
    <property type="entry name" value="THIAMINE-BINDING PERIPLASMIC PROTEIN-RELATED"/>
    <property type="match status" value="1"/>
</dbReference>
<evidence type="ECO:0000313" key="4">
    <source>
        <dbReference type="Proteomes" id="UP000540656"/>
    </source>
</evidence>
<sequence>MNRALRTALSTATATLLATATLSSCSLVGGGDDDEGGSTVTLVTHSSFNLPKELIEQFEEDSGHQLKVKAAGDGGTLTNELALNRNNPTGDVAFGVDNTFASRAIEEKVFEAYEPELPAGAESLRIQGEGAEMMVPVDHGSVCVNVDLDWFAEKDLKAPKRLADLTEPAYKDLFVIPGASTSTPGMAFLLATIAEYGDQWPAYWKKLMANGAKLTQGWSDAYEGDFTGASDKGKRPIVVSYDTSPAFTVTDDGTTTTAALLDTCFEQVEYAGVLANADNPEGARALIDFLLSEDVQKALPDSMYVFPVDDSVALPEAWEKFAEQPSDPYTVPPAEIAENRSAWLSEWTDITSR</sequence>
<dbReference type="Gene3D" id="3.40.190.10">
    <property type="entry name" value="Periplasmic binding protein-like II"/>
    <property type="match status" value="2"/>
</dbReference>
<dbReference type="RefSeq" id="WP_179502053.1">
    <property type="nucleotide sequence ID" value="NZ_JACCAA010000001.1"/>
</dbReference>
<dbReference type="GO" id="GO:0015888">
    <property type="term" value="P:thiamine transport"/>
    <property type="evidence" value="ECO:0007669"/>
    <property type="project" value="InterPro"/>
</dbReference>
<proteinExistence type="predicted"/>
<evidence type="ECO:0000313" key="3">
    <source>
        <dbReference type="EMBL" id="NYG58948.1"/>
    </source>
</evidence>
<dbReference type="GO" id="GO:0030976">
    <property type="term" value="F:thiamine pyrophosphate binding"/>
    <property type="evidence" value="ECO:0007669"/>
    <property type="project" value="TreeGrafter"/>
</dbReference>
<feature type="signal peptide" evidence="2">
    <location>
        <begin position="1"/>
        <end position="20"/>
    </location>
</feature>
<evidence type="ECO:0000256" key="1">
    <source>
        <dbReference type="ARBA" id="ARBA00022729"/>
    </source>
</evidence>
<dbReference type="GO" id="GO:0030288">
    <property type="term" value="C:outer membrane-bounded periplasmic space"/>
    <property type="evidence" value="ECO:0007669"/>
    <property type="project" value="TreeGrafter"/>
</dbReference>
<keyword evidence="1 2" id="KW-0732">Signal</keyword>
<feature type="chain" id="PRO_5038647309" evidence="2">
    <location>
        <begin position="21"/>
        <end position="353"/>
    </location>
</feature>
<dbReference type="NCBIfam" id="TIGR01254">
    <property type="entry name" value="sfuA"/>
    <property type="match status" value="1"/>
</dbReference>